<dbReference type="AlphaFoldDB" id="A0A8J3ZM68"/>
<feature type="transmembrane region" description="Helical" evidence="1">
    <location>
        <begin position="104"/>
        <end position="121"/>
    </location>
</feature>
<protein>
    <submittedName>
        <fullName evidence="2">Membrane protein</fullName>
    </submittedName>
</protein>
<keyword evidence="1" id="KW-0812">Transmembrane</keyword>
<keyword evidence="3" id="KW-1185">Reference proteome</keyword>
<dbReference type="Proteomes" id="UP000635606">
    <property type="component" value="Unassembled WGS sequence"/>
</dbReference>
<dbReference type="InterPro" id="IPR021257">
    <property type="entry name" value="DUF2809"/>
</dbReference>
<feature type="transmembrane region" description="Helical" evidence="1">
    <location>
        <begin position="58"/>
        <end position="77"/>
    </location>
</feature>
<organism evidence="2 3">
    <name type="scientific">Virgisporangium ochraceum</name>
    <dbReference type="NCBI Taxonomy" id="65505"/>
    <lineage>
        <taxon>Bacteria</taxon>
        <taxon>Bacillati</taxon>
        <taxon>Actinomycetota</taxon>
        <taxon>Actinomycetes</taxon>
        <taxon>Micromonosporales</taxon>
        <taxon>Micromonosporaceae</taxon>
        <taxon>Virgisporangium</taxon>
    </lineage>
</organism>
<evidence type="ECO:0000313" key="3">
    <source>
        <dbReference type="Proteomes" id="UP000635606"/>
    </source>
</evidence>
<evidence type="ECO:0000256" key="1">
    <source>
        <dbReference type="SAM" id="Phobius"/>
    </source>
</evidence>
<gene>
    <name evidence="2" type="ORF">Voc01_004440</name>
</gene>
<feature type="transmembrane region" description="Helical" evidence="1">
    <location>
        <begin position="33"/>
        <end position="53"/>
    </location>
</feature>
<dbReference type="EMBL" id="BOPH01000006">
    <property type="protein sequence ID" value="GIJ65527.1"/>
    <property type="molecule type" value="Genomic_DNA"/>
</dbReference>
<keyword evidence="1" id="KW-0472">Membrane</keyword>
<comment type="caution">
    <text evidence="2">The sequence shown here is derived from an EMBL/GenBank/DDBJ whole genome shotgun (WGS) entry which is preliminary data.</text>
</comment>
<dbReference type="RefSeq" id="WP_203925536.1">
    <property type="nucleotide sequence ID" value="NZ_BOPH01000006.1"/>
</dbReference>
<sequence length="131" mass="13931">MLRAGTRITAAVVAVVILVAGLGARAVFDGAFAKYAGVALYAALVYALVLVVLPRARAWHAAAAAVAFCWLVEFAQLTPYPADLSDRSVLARLVLGSTFHPPDLFWYVVGVAATAVALEPVRARLRREGPR</sequence>
<keyword evidence="1" id="KW-1133">Transmembrane helix</keyword>
<name>A0A8J3ZM68_9ACTN</name>
<evidence type="ECO:0000313" key="2">
    <source>
        <dbReference type="EMBL" id="GIJ65527.1"/>
    </source>
</evidence>
<reference evidence="2" key="1">
    <citation type="submission" date="2021-01" db="EMBL/GenBank/DDBJ databases">
        <title>Whole genome shotgun sequence of Virgisporangium ochraceum NBRC 16418.</title>
        <authorList>
            <person name="Komaki H."/>
            <person name="Tamura T."/>
        </authorList>
    </citation>
    <scope>NUCLEOTIDE SEQUENCE</scope>
    <source>
        <strain evidence="2">NBRC 16418</strain>
    </source>
</reference>
<dbReference type="Pfam" id="PF10990">
    <property type="entry name" value="DUF2809"/>
    <property type="match status" value="1"/>
</dbReference>
<accession>A0A8J3ZM68</accession>
<proteinExistence type="predicted"/>